<feature type="domain" description="Protein kinase" evidence="9">
    <location>
        <begin position="1454"/>
        <end position="1771"/>
    </location>
</feature>
<feature type="compositionally biased region" description="Basic and acidic residues" evidence="8">
    <location>
        <begin position="1209"/>
        <end position="1253"/>
    </location>
</feature>
<sequence length="1791" mass="201790">MYLQCSNTRSTRGGGEMNVLNGHITGVRLHHTDGGDTTATSLRHVHPLNRIKRKTSACLFGITRGTGLACECACAFAREDVRERRRPPRACARSICVRLRHSERLQSVAKLSRPPGASLPHRNSSHRVGPRAACPGVMAAQPPRPPPNNLLFCSPPPALPHVLLLPSDTACSNGDLQVASSITSQTNEADALHEINNVGVPTCEDYYDDQVELIEKDQNNEYQLPPESYLRRTHSFDVSEIYAANIAHEIDSRAFRHRRSEPDLSKYGLFAEVTMECTPMQPPPLVLNNPFYDGSYALDPNQFNPAMVMLPDNYLAFEDSFVPTWDYKPEYLIDREFNPELYYDGLPLIPSNDPWSVYCNENAAFEYYAPNYEAPLAGEGVHYTPLTDLDYAIPQYMSLPVVEEAKVQNIEGNVCKLENSNQTSANEPSDKNNNDEANTHNNDIPVSNVVVSNVVSEEEKVSAIDSSVNRESTQSEESLNADISNDVTSSLAFVPSSKSSQRPDDTDDTSDDTSPCSTDYHEASALDLVQSLEELSCCDSNDFSQSREEVSPTVPELPTLSNAVATVENQNVTNAAVITTTTAASSNLPLNQLPSIPFHEQPPTQIPPVINKESENEPTKATVNVEKNLQNLESNKKVALSHEPETIKPIDTSQCNKTSQQLPEPCVRDNNTNDHALKIKQQPPVVPPAVPTSWLAPRPQASGTQTNVVHPPQIRVQNAEGAVTDLQKSPKVASQPPGKSQQPAVEPQPSCSFVPQQPIQSSQLKPEKQSKEVEAVACWPTGEIWSDKCGAPVVLHTYLFCNARFLPVDLAHIVQVAAPLHVKCTDLLRQISLAIASTRLSLALNILSRVANPSLLIFRIALLSAVKCTMAELSLKQDRARLPLRFGSFYELYKKFLKEHGCKWHDVSKLLSVVAEILFDVDGACSRLAGKSFTWRRCAMLTNNSHAVVIMNKSDDNFATCEHIASVFLSTSASGTTSPRRQRYNRSSTTSVTQLLSDSYSSFINRLTRRGPSEKSEIISDTKLSTARPRFDEKLISNKNSALSNVRRYENNGHISPYTSLTSGAPARKLNDDRTYSSYLGATKSRVDTSPLHSTSGISALSRTDSFRRAHLKDKSSPFTKRYPLKEANNNIDGILLGSTRSRLEDKYSSVLDRIAVQKKERARKEKEDRDKTLEPEPVLSRGLMRSLTTAVFGENSFKRNNYSHEKIRDKTPFRNTVDRRLSSSHKQKDDYKNGFDIPLKDRHYGKDRDSVYRRHQRRSLRAEKSENNDRKMGKLSLRPIDININPAVRDLVSPPQQNINEAYGKSKITKTPAASPVREVGRQKQIYFPSSDEDDDKTPVGDRVLSERETRRKEIQGLIMKYAHVDEMYGRIGEKEINEKTNGIAAPKKVEPLAVGDIVVLPPELRGRQRPQRPRHLMRHAATPPSSRARSSVKDDKDGHLVYWPGYVMGARYKIIDTLGEGTFGKVVEVKDLELEHRMALKIIKNVEKYREAAKLEINVLEKLAEVDPDCKNLCVKMLDWFEYHGHMCIAFEMLGQSVFDFLKDNNYQPYPLEQVRHIAYQLIYSVLFLHDNKLTHTDLKPENILFVDSDYEVVSVYNASKKKHDLMRVKRSDVRLIDFGSATFDHEHHSTIVSTRHYRAPEVILELGWSQPCDVWSIGCIMFELYLGITLFQTHDNREHLAMMERILGPIPYRMARKTKTKYFYHGKLDWDEKSSAGRYVRENCKPLMRYLQSNSEESRQLFDLIARMLEYEPSQRITLREALKHPFFNKLPQHQRLGETPVYKAIIP</sequence>
<reference evidence="10" key="1">
    <citation type="submission" date="2016-07" db="EMBL/GenBank/DDBJ databases">
        <authorList>
            <person name="Bretaudeau A."/>
        </authorList>
    </citation>
    <scope>NUCLEOTIDE SEQUENCE</scope>
    <source>
        <strain evidence="10">Rice</strain>
        <tissue evidence="10">Whole body</tissue>
    </source>
</reference>
<evidence type="ECO:0000256" key="1">
    <source>
        <dbReference type="ARBA" id="ARBA00022527"/>
    </source>
</evidence>
<evidence type="ECO:0000256" key="7">
    <source>
        <dbReference type="PROSITE-ProRule" id="PRU10141"/>
    </source>
</evidence>
<dbReference type="EMBL" id="ODYU01002375">
    <property type="protein sequence ID" value="SOQ39792.1"/>
    <property type="molecule type" value="Genomic_DNA"/>
</dbReference>
<feature type="compositionally biased region" description="Basic and acidic residues" evidence="8">
    <location>
        <begin position="639"/>
        <end position="648"/>
    </location>
</feature>
<feature type="compositionally biased region" description="Low complexity" evidence="8">
    <location>
        <begin position="1422"/>
        <end position="1431"/>
    </location>
</feature>
<feature type="compositionally biased region" description="Polar residues" evidence="8">
    <location>
        <begin position="418"/>
        <end position="427"/>
    </location>
</feature>
<dbReference type="InterPro" id="IPR017441">
    <property type="entry name" value="Protein_kinase_ATP_BS"/>
</dbReference>
<dbReference type="Gene3D" id="3.30.200.20">
    <property type="entry name" value="Phosphorylase Kinase, domain 1"/>
    <property type="match status" value="1"/>
</dbReference>
<dbReference type="CDD" id="cd14134">
    <property type="entry name" value="PKc_CLK"/>
    <property type="match status" value="1"/>
</dbReference>
<evidence type="ECO:0000256" key="8">
    <source>
        <dbReference type="SAM" id="MobiDB-lite"/>
    </source>
</evidence>
<feature type="compositionally biased region" description="Basic residues" evidence="8">
    <location>
        <begin position="1409"/>
        <end position="1420"/>
    </location>
</feature>
<comment type="similarity">
    <text evidence="6">Belongs to the protein kinase superfamily. CMGC Ser/Thr protein kinase family. Lammer subfamily.</text>
</comment>
<feature type="compositionally biased region" description="Polar residues" evidence="8">
    <location>
        <begin position="651"/>
        <end position="662"/>
    </location>
</feature>
<dbReference type="PANTHER" id="PTHR45646">
    <property type="entry name" value="SERINE/THREONINE-PROTEIN KINASE DOA-RELATED"/>
    <property type="match status" value="1"/>
</dbReference>
<dbReference type="PROSITE" id="PS00108">
    <property type="entry name" value="PROTEIN_KINASE_ST"/>
    <property type="match status" value="1"/>
</dbReference>
<feature type="region of interest" description="Disordered" evidence="8">
    <location>
        <begin position="460"/>
        <end position="519"/>
    </location>
</feature>
<keyword evidence="1" id="KW-0723">Serine/threonine-protein kinase</keyword>
<feature type="region of interest" description="Disordered" evidence="8">
    <location>
        <begin position="639"/>
        <end position="711"/>
    </location>
</feature>
<feature type="compositionally biased region" description="Polar residues" evidence="8">
    <location>
        <begin position="737"/>
        <end position="764"/>
    </location>
</feature>
<evidence type="ECO:0000256" key="3">
    <source>
        <dbReference type="ARBA" id="ARBA00022741"/>
    </source>
</evidence>
<dbReference type="GO" id="GO:0004674">
    <property type="term" value="F:protein serine/threonine kinase activity"/>
    <property type="evidence" value="ECO:0007669"/>
    <property type="project" value="UniProtKB-KW"/>
</dbReference>
<feature type="compositionally biased region" description="Basic and acidic residues" evidence="8">
    <location>
        <begin position="1261"/>
        <end position="1273"/>
    </location>
</feature>
<keyword evidence="5 7" id="KW-0067">ATP-binding</keyword>
<dbReference type="Pfam" id="PF00069">
    <property type="entry name" value="Pkinase"/>
    <property type="match status" value="1"/>
</dbReference>
<keyword evidence="2" id="KW-0808">Transferase</keyword>
<dbReference type="InterPro" id="IPR011009">
    <property type="entry name" value="Kinase-like_dom_sf"/>
</dbReference>
<feature type="binding site" evidence="7">
    <location>
        <position position="1483"/>
    </location>
    <ligand>
        <name>ATP</name>
        <dbReference type="ChEBI" id="CHEBI:30616"/>
    </ligand>
</feature>
<feature type="region of interest" description="Disordered" evidence="8">
    <location>
        <begin position="418"/>
        <end position="447"/>
    </location>
</feature>
<dbReference type="InterPro" id="IPR051175">
    <property type="entry name" value="CLK_kinases"/>
</dbReference>
<dbReference type="GO" id="GO:0043484">
    <property type="term" value="P:regulation of RNA splicing"/>
    <property type="evidence" value="ECO:0007669"/>
    <property type="project" value="TreeGrafter"/>
</dbReference>
<evidence type="ECO:0000256" key="5">
    <source>
        <dbReference type="ARBA" id="ARBA00022840"/>
    </source>
</evidence>
<feature type="region of interest" description="Disordered" evidence="8">
    <location>
        <begin position="1311"/>
        <end position="1344"/>
    </location>
</feature>
<organism evidence="10">
    <name type="scientific">Spodoptera frugiperda</name>
    <name type="common">Fall armyworm</name>
    <dbReference type="NCBI Taxonomy" id="7108"/>
    <lineage>
        <taxon>Eukaryota</taxon>
        <taxon>Metazoa</taxon>
        <taxon>Ecdysozoa</taxon>
        <taxon>Arthropoda</taxon>
        <taxon>Hexapoda</taxon>
        <taxon>Insecta</taxon>
        <taxon>Pterygota</taxon>
        <taxon>Neoptera</taxon>
        <taxon>Endopterygota</taxon>
        <taxon>Lepidoptera</taxon>
        <taxon>Glossata</taxon>
        <taxon>Ditrysia</taxon>
        <taxon>Noctuoidea</taxon>
        <taxon>Noctuidae</taxon>
        <taxon>Amphipyrinae</taxon>
        <taxon>Spodoptera</taxon>
    </lineage>
</organism>
<accession>A0A2H1VHB1</accession>
<feature type="region of interest" description="Disordered" evidence="8">
    <location>
        <begin position="1407"/>
        <end position="1435"/>
    </location>
</feature>
<keyword evidence="4" id="KW-0418">Kinase</keyword>
<dbReference type="SMART" id="SM00220">
    <property type="entry name" value="S_TKc"/>
    <property type="match status" value="1"/>
</dbReference>
<evidence type="ECO:0000256" key="4">
    <source>
        <dbReference type="ARBA" id="ARBA00022777"/>
    </source>
</evidence>
<feature type="region of interest" description="Disordered" evidence="8">
    <location>
        <begin position="107"/>
        <end position="130"/>
    </location>
</feature>
<dbReference type="PANTHER" id="PTHR45646:SF11">
    <property type="entry name" value="SERINE_THREONINE-PROTEIN KINASE DOA"/>
    <property type="match status" value="1"/>
</dbReference>
<dbReference type="PROSITE" id="PS00107">
    <property type="entry name" value="PROTEIN_KINASE_ATP"/>
    <property type="match status" value="1"/>
</dbReference>
<gene>
    <name evidence="10" type="ORF">SFRICE_009309</name>
</gene>
<dbReference type="PROSITE" id="PS50011">
    <property type="entry name" value="PROTEIN_KINASE_DOM"/>
    <property type="match status" value="1"/>
</dbReference>
<evidence type="ECO:0000313" key="10">
    <source>
        <dbReference type="EMBL" id="SOQ39792.1"/>
    </source>
</evidence>
<feature type="compositionally biased region" description="Basic and acidic residues" evidence="8">
    <location>
        <begin position="428"/>
        <end position="438"/>
    </location>
</feature>
<dbReference type="Gene3D" id="1.10.510.10">
    <property type="entry name" value="Transferase(Phosphotransferase) domain 1"/>
    <property type="match status" value="1"/>
</dbReference>
<keyword evidence="3 7" id="KW-0547">Nucleotide-binding</keyword>
<feature type="region of interest" description="Disordered" evidence="8">
    <location>
        <begin position="723"/>
        <end position="768"/>
    </location>
</feature>
<dbReference type="FunFam" id="1.10.510.10:FF:000145">
    <property type="entry name" value="Dual specificity protein kinase CLK2"/>
    <property type="match status" value="1"/>
</dbReference>
<dbReference type="GO" id="GO:0005524">
    <property type="term" value="F:ATP binding"/>
    <property type="evidence" value="ECO:0007669"/>
    <property type="project" value="UniProtKB-UniRule"/>
</dbReference>
<dbReference type="InterPro" id="IPR008271">
    <property type="entry name" value="Ser/Thr_kinase_AS"/>
</dbReference>
<proteinExistence type="inferred from homology"/>
<evidence type="ECO:0000256" key="2">
    <source>
        <dbReference type="ARBA" id="ARBA00022679"/>
    </source>
</evidence>
<name>A0A2H1VHB1_SPOFR</name>
<feature type="region of interest" description="Disordered" evidence="8">
    <location>
        <begin position="1209"/>
        <end position="1275"/>
    </location>
</feature>
<evidence type="ECO:0000259" key="9">
    <source>
        <dbReference type="PROSITE" id="PS50011"/>
    </source>
</evidence>
<evidence type="ECO:0000256" key="6">
    <source>
        <dbReference type="ARBA" id="ARBA00037966"/>
    </source>
</evidence>
<dbReference type="InterPro" id="IPR000719">
    <property type="entry name" value="Prot_kinase_dom"/>
</dbReference>
<protein>
    <submittedName>
        <fullName evidence="10">SFRICE_009309</fullName>
    </submittedName>
</protein>
<feature type="compositionally biased region" description="Polar residues" evidence="8">
    <location>
        <begin position="464"/>
        <end position="500"/>
    </location>
</feature>
<dbReference type="GO" id="GO:0005634">
    <property type="term" value="C:nucleus"/>
    <property type="evidence" value="ECO:0007669"/>
    <property type="project" value="TreeGrafter"/>
</dbReference>
<dbReference type="SUPFAM" id="SSF56112">
    <property type="entry name" value="Protein kinase-like (PK-like)"/>
    <property type="match status" value="1"/>
</dbReference>